<reference evidence="8" key="1">
    <citation type="journal article" date="2020" name="mSystems">
        <title>Genome- and Community-Level Interaction Insights into Carbon Utilization and Element Cycling Functions of Hydrothermarchaeota in Hydrothermal Sediment.</title>
        <authorList>
            <person name="Zhou Z."/>
            <person name="Liu Y."/>
            <person name="Xu W."/>
            <person name="Pan J."/>
            <person name="Luo Z.H."/>
            <person name="Li M."/>
        </authorList>
    </citation>
    <scope>NUCLEOTIDE SEQUENCE [LARGE SCALE GENOMIC DNA]</scope>
    <source>
        <strain evidence="8">SpSt-1116</strain>
    </source>
</reference>
<protein>
    <submittedName>
        <fullName evidence="8">AmmeMemoRadiSam system radical SAM enzyme</fullName>
    </submittedName>
</protein>
<comment type="caution">
    <text evidence="8">The sequence shown here is derived from an EMBL/GenBank/DDBJ whole genome shotgun (WGS) entry which is preliminary data.</text>
</comment>
<feature type="domain" description="Radical SAM core" evidence="7">
    <location>
        <begin position="75"/>
        <end position="302"/>
    </location>
</feature>
<keyword evidence="4 6" id="KW-0408">Iron</keyword>
<dbReference type="CDD" id="cd01335">
    <property type="entry name" value="Radical_SAM"/>
    <property type="match status" value="1"/>
</dbReference>
<evidence type="ECO:0000256" key="5">
    <source>
        <dbReference type="ARBA" id="ARBA00023014"/>
    </source>
</evidence>
<dbReference type="InterPro" id="IPR034457">
    <property type="entry name" value="Organic_radical-activating"/>
</dbReference>
<dbReference type="SFLD" id="SFLDG01101">
    <property type="entry name" value="Uncharacterised_Radical_SAM_Su"/>
    <property type="match status" value="1"/>
</dbReference>
<dbReference type="NCBIfam" id="TIGR04337">
    <property type="entry name" value="AmmeMemoSam_rS"/>
    <property type="match status" value="1"/>
</dbReference>
<dbReference type="PANTHER" id="PTHR30352:SF5">
    <property type="entry name" value="PYRUVATE FORMATE-LYASE 1-ACTIVATING ENZYME"/>
    <property type="match status" value="1"/>
</dbReference>
<dbReference type="Gene3D" id="3.20.20.70">
    <property type="entry name" value="Aldolase class I"/>
    <property type="match status" value="1"/>
</dbReference>
<dbReference type="Pfam" id="PF04055">
    <property type="entry name" value="Radical_SAM"/>
    <property type="match status" value="1"/>
</dbReference>
<dbReference type="PROSITE" id="PS51918">
    <property type="entry name" value="RADICAL_SAM"/>
    <property type="match status" value="1"/>
</dbReference>
<sequence length="346" mass="39852">MELLQRKHVREAKHWISVGNNIVECRLCYRRCRIAAGRFGVCGVRKNISGRLYSLVYGLLTAANIDPIEKKPLYHFKPSSRVLSISTVGCNFFCSFCQNYEISQFRLEKGLYGKYYSPEEIVEAALYYKADGFSYTYNEPIVFYEYMYDTANLAGKRGLFNTMVTNGYLELDAAEELSRVMDAATVDFKGGANKDFYRKYMGVQDPEPIFQTVELLYEKGVFIEITNLVIPKLGDKAEDVKKLSKWIAERLSPEVPLHLLRFHPDYKMLHVPPTPVETLEELARVARDEGLQYVYLGNVWGHKLENTYCPHCGSIAIRRYGFYVEEVNLDKTARCKKCGHKLNIKL</sequence>
<dbReference type="SMART" id="SM00729">
    <property type="entry name" value="Elp3"/>
    <property type="match status" value="1"/>
</dbReference>
<feature type="binding site" evidence="6">
    <location>
        <position position="90"/>
    </location>
    <ligand>
        <name>[4Fe-4S] cluster</name>
        <dbReference type="ChEBI" id="CHEBI:49883"/>
        <note>4Fe-4S-S-AdoMet</note>
    </ligand>
</feature>
<dbReference type="GO" id="GO:0046872">
    <property type="term" value="F:metal ion binding"/>
    <property type="evidence" value="ECO:0007669"/>
    <property type="project" value="UniProtKB-KW"/>
</dbReference>
<dbReference type="InterPro" id="IPR016431">
    <property type="entry name" value="Pyrv-formate_lyase-activ_prd"/>
</dbReference>
<feature type="binding site" evidence="6">
    <location>
        <position position="94"/>
    </location>
    <ligand>
        <name>[4Fe-4S] cluster</name>
        <dbReference type="ChEBI" id="CHEBI:49883"/>
        <note>4Fe-4S-S-AdoMet</note>
    </ligand>
</feature>
<evidence type="ECO:0000256" key="6">
    <source>
        <dbReference type="PIRSR" id="PIRSR004869-50"/>
    </source>
</evidence>
<evidence type="ECO:0000256" key="3">
    <source>
        <dbReference type="ARBA" id="ARBA00022723"/>
    </source>
</evidence>
<dbReference type="InterPro" id="IPR006638">
    <property type="entry name" value="Elp3/MiaA/NifB-like_rSAM"/>
</dbReference>
<dbReference type="InterPro" id="IPR007197">
    <property type="entry name" value="rSAM"/>
</dbReference>
<proteinExistence type="predicted"/>
<organism evidence="8">
    <name type="scientific">Fervidicoccus fontis</name>
    <dbReference type="NCBI Taxonomy" id="683846"/>
    <lineage>
        <taxon>Archaea</taxon>
        <taxon>Thermoproteota</taxon>
        <taxon>Thermoprotei</taxon>
        <taxon>Fervidicoccales</taxon>
        <taxon>Fervidicoccaceae</taxon>
        <taxon>Fervidicoccus</taxon>
    </lineage>
</organism>
<keyword evidence="2 6" id="KW-0949">S-adenosyl-L-methionine</keyword>
<keyword evidence="1" id="KW-0004">4Fe-4S</keyword>
<dbReference type="InterPro" id="IPR058240">
    <property type="entry name" value="rSAM_sf"/>
</dbReference>
<evidence type="ECO:0000256" key="4">
    <source>
        <dbReference type="ARBA" id="ARBA00023004"/>
    </source>
</evidence>
<dbReference type="PANTHER" id="PTHR30352">
    <property type="entry name" value="PYRUVATE FORMATE-LYASE-ACTIVATING ENZYME"/>
    <property type="match status" value="1"/>
</dbReference>
<gene>
    <name evidence="8" type="primary">amrS</name>
    <name evidence="8" type="ORF">ENM78_04655</name>
</gene>
<evidence type="ECO:0000313" key="8">
    <source>
        <dbReference type="EMBL" id="HHQ80722.1"/>
    </source>
</evidence>
<feature type="binding site" evidence="6">
    <location>
        <position position="97"/>
    </location>
    <ligand>
        <name>[4Fe-4S] cluster</name>
        <dbReference type="ChEBI" id="CHEBI:49883"/>
        <note>4Fe-4S-S-AdoMet</note>
    </ligand>
</feature>
<evidence type="ECO:0000259" key="7">
    <source>
        <dbReference type="PROSITE" id="PS51918"/>
    </source>
</evidence>
<dbReference type="GO" id="GO:0003824">
    <property type="term" value="F:catalytic activity"/>
    <property type="evidence" value="ECO:0007669"/>
    <property type="project" value="InterPro"/>
</dbReference>
<evidence type="ECO:0000256" key="1">
    <source>
        <dbReference type="ARBA" id="ARBA00022485"/>
    </source>
</evidence>
<keyword evidence="5 6" id="KW-0411">Iron-sulfur</keyword>
<dbReference type="InterPro" id="IPR013785">
    <property type="entry name" value="Aldolase_TIM"/>
</dbReference>
<name>A0A7J3ZLF1_9CREN</name>
<evidence type="ECO:0000256" key="2">
    <source>
        <dbReference type="ARBA" id="ARBA00022691"/>
    </source>
</evidence>
<dbReference type="SUPFAM" id="SSF102114">
    <property type="entry name" value="Radical SAM enzymes"/>
    <property type="match status" value="1"/>
</dbReference>
<dbReference type="EMBL" id="DRZC01000067">
    <property type="protein sequence ID" value="HHQ80722.1"/>
    <property type="molecule type" value="Genomic_DNA"/>
</dbReference>
<dbReference type="PIRSF" id="PIRSF004869">
    <property type="entry name" value="PflX_prd"/>
    <property type="match status" value="1"/>
</dbReference>
<dbReference type="GO" id="GO:0051539">
    <property type="term" value="F:4 iron, 4 sulfur cluster binding"/>
    <property type="evidence" value="ECO:0007669"/>
    <property type="project" value="UniProtKB-KW"/>
</dbReference>
<dbReference type="InterPro" id="IPR027596">
    <property type="entry name" value="AmmeMemoSam_rS"/>
</dbReference>
<keyword evidence="3 6" id="KW-0479">Metal-binding</keyword>
<accession>A0A7J3ZLF1</accession>
<dbReference type="SFLD" id="SFLDS00029">
    <property type="entry name" value="Radical_SAM"/>
    <property type="match status" value="1"/>
</dbReference>
<dbReference type="AlphaFoldDB" id="A0A7J3ZLF1"/>
<comment type="cofactor">
    <cofactor evidence="6">
        <name>[4Fe-4S] cluster</name>
        <dbReference type="ChEBI" id="CHEBI:49883"/>
    </cofactor>
    <text evidence="6">Binds 1 [4Fe-4S] cluster. The cluster is coordinated with 3 cysteines and an exchangeable S-adenosyl-L-methionine.</text>
</comment>